<dbReference type="EMBL" id="RBEE01000005">
    <property type="protein sequence ID" value="RNL55588.1"/>
    <property type="molecule type" value="Genomic_DNA"/>
</dbReference>
<proteinExistence type="predicted"/>
<keyword evidence="3" id="KW-1185">Reference proteome</keyword>
<dbReference type="AlphaFoldDB" id="A0A3N0C0L6"/>
<comment type="caution">
    <text evidence="2">The sequence shown here is derived from an EMBL/GenBank/DDBJ whole genome shotgun (WGS) entry which is preliminary data.</text>
</comment>
<reference evidence="2 3" key="1">
    <citation type="submission" date="2018-10" db="EMBL/GenBank/DDBJ databases">
        <title>Genome sequencing of Pedobacter jejuensis TNB23.</title>
        <authorList>
            <person name="Cho Y.-J."/>
            <person name="Cho A."/>
            <person name="Kim O.-S."/>
        </authorList>
    </citation>
    <scope>NUCLEOTIDE SEQUENCE [LARGE SCALE GENOMIC DNA]</scope>
    <source>
        <strain evidence="2 3">TNB23</strain>
    </source>
</reference>
<dbReference type="InterPro" id="IPR054203">
    <property type="entry name" value="DUF6908"/>
</dbReference>
<dbReference type="Proteomes" id="UP000274046">
    <property type="component" value="Unassembled WGS sequence"/>
</dbReference>
<name>A0A3N0C0L6_9SPHI</name>
<gene>
    <name evidence="2" type="ORF">D7004_04575</name>
</gene>
<evidence type="ECO:0000313" key="3">
    <source>
        <dbReference type="Proteomes" id="UP000274046"/>
    </source>
</evidence>
<feature type="domain" description="DUF6908" evidence="1">
    <location>
        <begin position="5"/>
        <end position="129"/>
    </location>
</feature>
<accession>A0A3N0C0L6</accession>
<organism evidence="2 3">
    <name type="scientific">Pedobacter jejuensis</name>
    <dbReference type="NCBI Taxonomy" id="1268550"/>
    <lineage>
        <taxon>Bacteria</taxon>
        <taxon>Pseudomonadati</taxon>
        <taxon>Bacteroidota</taxon>
        <taxon>Sphingobacteriia</taxon>
        <taxon>Sphingobacteriales</taxon>
        <taxon>Sphingobacteriaceae</taxon>
        <taxon>Pedobacter</taxon>
    </lineage>
</organism>
<protein>
    <recommendedName>
        <fullName evidence="1">DUF6908 domain-containing protein</fullName>
    </recommendedName>
</protein>
<evidence type="ECO:0000259" key="1">
    <source>
        <dbReference type="Pfam" id="PF21849"/>
    </source>
</evidence>
<evidence type="ECO:0000313" key="2">
    <source>
        <dbReference type="EMBL" id="RNL55588.1"/>
    </source>
</evidence>
<dbReference type="Pfam" id="PF21849">
    <property type="entry name" value="DUF6908"/>
    <property type="match status" value="1"/>
</dbReference>
<sequence length="130" mass="15090">MEMMNGNEHLKIYNDPFMPLTIEKVGEDIITPMGVGCAYSLCHYYEQHGDLVQDPEMCFLIWFDRMEETEELTKVTIAPFIFQQGNLGVYQESIEFSSQVMGNVHKEMQADHAEFADMWLVNIKLQGFLK</sequence>